<reference evidence="21 22" key="1">
    <citation type="submission" date="2018-05" db="EMBL/GenBank/DDBJ databases">
        <authorList>
            <person name="Datahose"/>
        </authorList>
    </citation>
    <scope>NUCLEOTIDE SEQUENCE</scope>
</reference>
<name>A0AAX7UAI2_ASTCA</name>
<evidence type="ECO:0000256" key="10">
    <source>
        <dbReference type="ARBA" id="ARBA00022837"/>
    </source>
</evidence>
<reference evidence="21" key="4">
    <citation type="submission" date="2025-09" db="UniProtKB">
        <authorList>
            <consortium name="Ensembl"/>
        </authorList>
    </citation>
    <scope>IDENTIFICATION</scope>
</reference>
<dbReference type="PANTHER" id="PTHR24093:SF284">
    <property type="entry name" value="PLASMA MEMBRANE CALCIUM-TRANSPORTING ATPASE 3"/>
    <property type="match status" value="1"/>
</dbReference>
<dbReference type="GO" id="GO:0030165">
    <property type="term" value="F:PDZ domain binding"/>
    <property type="evidence" value="ECO:0007669"/>
    <property type="project" value="TreeGrafter"/>
</dbReference>
<reference evidence="21" key="3">
    <citation type="submission" date="2025-08" db="UniProtKB">
        <authorList>
            <consortium name="Ensembl"/>
        </authorList>
    </citation>
    <scope>IDENTIFICATION</scope>
</reference>
<dbReference type="InterPro" id="IPR006408">
    <property type="entry name" value="P-type_ATPase_IIB"/>
</dbReference>
<evidence type="ECO:0000256" key="1">
    <source>
        <dbReference type="ARBA" id="ARBA00004651"/>
    </source>
</evidence>
<keyword evidence="5" id="KW-0597">Phosphoprotein</keyword>
<dbReference type="SUPFAM" id="SSF81653">
    <property type="entry name" value="Calcium ATPase, transduction domain A"/>
    <property type="match status" value="1"/>
</dbReference>
<keyword evidence="16 18" id="KW-0406">Ion transport</keyword>
<evidence type="ECO:0000256" key="3">
    <source>
        <dbReference type="ARBA" id="ARBA00022448"/>
    </source>
</evidence>
<keyword evidence="15 18" id="KW-1133">Transmembrane helix</keyword>
<dbReference type="Gene3D" id="1.20.1110.10">
    <property type="entry name" value="Calcium-transporting ATPase, transmembrane domain"/>
    <property type="match status" value="3"/>
</dbReference>
<dbReference type="SUPFAM" id="SSF81660">
    <property type="entry name" value="Metal cation-transporting ATPase, ATP-binding domain N"/>
    <property type="match status" value="1"/>
</dbReference>
<dbReference type="Pfam" id="PF00122">
    <property type="entry name" value="E1-E2_ATPase"/>
    <property type="match status" value="1"/>
</dbReference>
<dbReference type="InterPro" id="IPR023299">
    <property type="entry name" value="ATPase_P-typ_cyto_dom_N"/>
</dbReference>
<dbReference type="Pfam" id="PF08282">
    <property type="entry name" value="Hydrolase_3"/>
    <property type="match status" value="1"/>
</dbReference>
<dbReference type="SUPFAM" id="SSF81665">
    <property type="entry name" value="Calcium ATPase, transmembrane domain M"/>
    <property type="match status" value="1"/>
</dbReference>
<comment type="function">
    <text evidence="18">Catalyzes the hydrolysis of ATP coupled with the transport of calcium.</text>
</comment>
<dbReference type="SFLD" id="SFLDF00027">
    <property type="entry name" value="p-type_atpase"/>
    <property type="match status" value="1"/>
</dbReference>
<keyword evidence="13" id="KW-0112">Calmodulin-binding</keyword>
<keyword evidence="14" id="KW-1278">Translocase</keyword>
<dbReference type="PANTHER" id="PTHR24093">
    <property type="entry name" value="CATION TRANSPORTING ATPASE"/>
    <property type="match status" value="1"/>
</dbReference>
<dbReference type="PRINTS" id="PR00119">
    <property type="entry name" value="CATATPASE"/>
</dbReference>
<keyword evidence="9 18" id="KW-0547">Nucleotide-binding</keyword>
<keyword evidence="19" id="KW-0175">Coiled coil</keyword>
<evidence type="ECO:0000256" key="5">
    <source>
        <dbReference type="ARBA" id="ARBA00022553"/>
    </source>
</evidence>
<keyword evidence="8" id="KW-0479">Metal-binding</keyword>
<dbReference type="FunFam" id="3.40.50.1000:FF:000007">
    <property type="entry name" value="Calcium-transporting ATPase"/>
    <property type="match status" value="1"/>
</dbReference>
<comment type="similarity">
    <text evidence="2 18">Belongs to the cation transport ATPase (P-type) (TC 3.A.3) family. Type IIB subfamily.</text>
</comment>
<accession>A0AAX7UAI2</accession>
<evidence type="ECO:0000256" key="14">
    <source>
        <dbReference type="ARBA" id="ARBA00022967"/>
    </source>
</evidence>
<dbReference type="InterPro" id="IPR023214">
    <property type="entry name" value="HAD_sf"/>
</dbReference>
<keyword evidence="22" id="KW-1185">Reference proteome</keyword>
<proteinExistence type="inferred from homology"/>
<dbReference type="InterPro" id="IPR059000">
    <property type="entry name" value="ATPase_P-type_domA"/>
</dbReference>
<keyword evidence="12" id="KW-0460">Magnesium</keyword>
<keyword evidence="11 18" id="KW-0067">ATP-binding</keyword>
<dbReference type="GO" id="GO:0005524">
    <property type="term" value="F:ATP binding"/>
    <property type="evidence" value="ECO:0007669"/>
    <property type="project" value="UniProtKB-KW"/>
</dbReference>
<evidence type="ECO:0000256" key="6">
    <source>
        <dbReference type="ARBA" id="ARBA00022568"/>
    </source>
</evidence>
<evidence type="ECO:0000256" key="16">
    <source>
        <dbReference type="ARBA" id="ARBA00023065"/>
    </source>
</evidence>
<evidence type="ECO:0000256" key="12">
    <source>
        <dbReference type="ARBA" id="ARBA00022842"/>
    </source>
</evidence>
<evidence type="ECO:0000256" key="8">
    <source>
        <dbReference type="ARBA" id="ARBA00022723"/>
    </source>
</evidence>
<evidence type="ECO:0000256" key="15">
    <source>
        <dbReference type="ARBA" id="ARBA00022989"/>
    </source>
</evidence>
<dbReference type="FunFam" id="3.40.1110.10:FF:000032">
    <property type="entry name" value="Calcium-transporting ATPase"/>
    <property type="match status" value="1"/>
</dbReference>
<dbReference type="NCBIfam" id="TIGR01494">
    <property type="entry name" value="ATPase_P-type"/>
    <property type="match status" value="3"/>
</dbReference>
<evidence type="ECO:0000313" key="22">
    <source>
        <dbReference type="Proteomes" id="UP000265100"/>
    </source>
</evidence>
<dbReference type="InterPro" id="IPR022141">
    <property type="entry name" value="ATP_Ca_trans_C"/>
</dbReference>
<evidence type="ECO:0000256" key="2">
    <source>
        <dbReference type="ARBA" id="ARBA00006124"/>
    </source>
</evidence>
<comment type="caution">
    <text evidence="18">Lacks conserved residue(s) required for the propagation of feature annotation.</text>
</comment>
<dbReference type="GO" id="GO:0046872">
    <property type="term" value="F:metal ion binding"/>
    <property type="evidence" value="ECO:0007669"/>
    <property type="project" value="UniProtKB-KW"/>
</dbReference>
<dbReference type="Gene3D" id="3.40.50.1000">
    <property type="entry name" value="HAD superfamily/HAD-like"/>
    <property type="match status" value="1"/>
</dbReference>
<dbReference type="Proteomes" id="UP000265100">
    <property type="component" value="Chromosome 20"/>
</dbReference>
<evidence type="ECO:0000256" key="13">
    <source>
        <dbReference type="ARBA" id="ARBA00022860"/>
    </source>
</evidence>
<comment type="subcellular location">
    <subcellularLocation>
        <location evidence="1">Cell membrane</location>
        <topology evidence="1">Multi-pass membrane protein</topology>
    </subcellularLocation>
    <subcellularLocation>
        <location evidence="18">Membrane</location>
        <topology evidence="18">Multi-pass membrane protein</topology>
    </subcellularLocation>
</comment>
<dbReference type="Pfam" id="PF00689">
    <property type="entry name" value="Cation_ATPase_C"/>
    <property type="match status" value="1"/>
</dbReference>
<dbReference type="GO" id="GO:0005516">
    <property type="term" value="F:calmodulin binding"/>
    <property type="evidence" value="ECO:0007669"/>
    <property type="project" value="UniProtKB-KW"/>
</dbReference>
<feature type="transmembrane region" description="Helical" evidence="18">
    <location>
        <begin position="387"/>
        <end position="408"/>
    </location>
</feature>
<dbReference type="SMART" id="SM00831">
    <property type="entry name" value="Cation_ATPase_N"/>
    <property type="match status" value="1"/>
</dbReference>
<feature type="transmembrane region" description="Helical" evidence="18">
    <location>
        <begin position="940"/>
        <end position="958"/>
    </location>
</feature>
<dbReference type="FunFam" id="1.20.1110.10:FF:000001">
    <property type="entry name" value="Calcium-transporting ATPase"/>
    <property type="match status" value="1"/>
</dbReference>
<protein>
    <recommendedName>
        <fullName evidence="18">Calcium-transporting ATPase</fullName>
        <ecNumber evidence="18">7.2.2.10</ecNumber>
    </recommendedName>
</protein>
<feature type="transmembrane region" description="Helical" evidence="18">
    <location>
        <begin position="168"/>
        <end position="187"/>
    </location>
</feature>
<evidence type="ECO:0000256" key="9">
    <source>
        <dbReference type="ARBA" id="ARBA00022741"/>
    </source>
</evidence>
<dbReference type="InterPro" id="IPR004014">
    <property type="entry name" value="ATPase_P-typ_cation-transptr_N"/>
</dbReference>
<feature type="transmembrane region" description="Helical" evidence="18">
    <location>
        <begin position="428"/>
        <end position="454"/>
    </location>
</feature>
<sequence>MSTTATMGEMANSAVEFYPKGTRGGGGGGGRADGSHAGGDFGVTVKELRELMELRGADALQKIEDSYGDTEGLCRRLQSNTTDGLSGEPADLERRCQTFGQNFIPPKKAKTFLELVWEALQDVTLIILEAAAIISLGLSFYQPPGKETESCGNVSAGAEDEGEADAGWIEGAAILLSVVCVVLVTAFNDWSKEKQFRGLQSRIEQEQKFTVVRKGNVIQIPVADMVVGDMAQVKYGDLLPADGILVQGNDLKIDESSLTGESDHVRKSVDKDPMLLSGTHVMEGSGRMLVTAVGVNSQTGIIFTLLGAGDVEEDGKEKKVFKSFCCVCFSAKKQDGGVAMEMQPLKSAEGGEVEDREKKKTNVPKKEKSVLQGKLTKLAVQIGKAGLVMSAITVIILVLFFVINTFVVEGHSWLPECTPVYIQYFVKFFIIGVTVLVVAVPEGLPLAVTISLAYSVKKMMKDNNLVRHLDACETMGNATAICSDKTGTLTTNRMTVVQAYIGDVHHRVIPEPGQINPRTLNLLVNAIAINSAYTSKILPPDVEGGLAKQVGNKTECGLLGFVLDLQQDYAPIREQIPEERLYKVYTFNSVRKSMSTVIKLPDGSFRLYSKGASEIMLKKCSYILDANGESRSFRPRDRDEMVKQVIEPMACEGLRTICIAYRDLPSNPEPEWDNETEIVTELTCITVVGIEDPVRPEVPDAIRKCQRAGITVRMVTGDNINTARAIAAKCGIIHPGDDFICLEGKDFNRRIRNEKGEIEQERIDKIWPKLRVLARSSPTDKHTLVKGIIDSSVVEQRQVVAVTGDGTNDGPALKKADVGFAMGIAGTDVAKEASDIILTDDNFSSIVKAVMWGRNVYDSISKFLQFQLTVNVVAVIVAFTGACITQDSPLKAVQMLWVNLIMDTFASLALATEPPTEALLLRKPYGRNNPLISLTMMKNILGHGVYQLVIIFTLLFIGERMFNIDSGRNAPLHSPPSEHYTIIFNTFVLMQLFNEINARKIHGERNVFDGIFSNPIFCSIVLGTFAVQIVIVQFGGKPFSCAPLNIEQWLWCLFVGVGELLWGQVIATVPAERLPCLKEAGLGLEPGEEEGEELAEDEEEIDCAERELRRGQILWFRGLNRIQTQMEVVSTFKRSGSFQGAVRRRSSVLSQLHDVNTISTPSHVALSTATANTSPAPGSESAERMYTHTEAFVHTCTHSHTHSETQKHTLAPTQPPTHCHTAARHVDCSILTLYGCVPPARSLLVLCAMCPLFFALILPFKQHPILPRLCSSGIVWSGPNPLLVPGQRLFLLFVSAGGS</sequence>
<keyword evidence="7 18" id="KW-0812">Transmembrane</keyword>
<dbReference type="GO" id="GO:0005886">
    <property type="term" value="C:plasma membrane"/>
    <property type="evidence" value="ECO:0007669"/>
    <property type="project" value="UniProtKB-SubCell"/>
</dbReference>
<dbReference type="GO" id="GO:0098978">
    <property type="term" value="C:glutamatergic synapse"/>
    <property type="evidence" value="ECO:0007669"/>
    <property type="project" value="UniProtKB-ARBA"/>
</dbReference>
<evidence type="ECO:0000256" key="7">
    <source>
        <dbReference type="ARBA" id="ARBA00022692"/>
    </source>
</evidence>
<dbReference type="SUPFAM" id="SSF56784">
    <property type="entry name" value="HAD-like"/>
    <property type="match status" value="1"/>
</dbReference>
<feature type="transmembrane region" description="Helical" evidence="18">
    <location>
        <begin position="1016"/>
        <end position="1036"/>
    </location>
</feature>
<dbReference type="CDD" id="cd02081">
    <property type="entry name" value="P-type_ATPase_Ca_PMCA-like"/>
    <property type="match status" value="1"/>
</dbReference>
<keyword evidence="10 18" id="KW-0106">Calcium</keyword>
<dbReference type="SFLD" id="SFLDS00003">
    <property type="entry name" value="Haloacid_Dehalogenase"/>
    <property type="match status" value="1"/>
</dbReference>
<dbReference type="GO" id="GO:0016887">
    <property type="term" value="F:ATP hydrolysis activity"/>
    <property type="evidence" value="ECO:0007669"/>
    <property type="project" value="InterPro"/>
</dbReference>
<evidence type="ECO:0000256" key="17">
    <source>
        <dbReference type="ARBA" id="ARBA00023136"/>
    </source>
</evidence>
<dbReference type="Gene3D" id="3.40.1110.10">
    <property type="entry name" value="Calcium-transporting ATPase, cytoplasmic domain N"/>
    <property type="match status" value="1"/>
</dbReference>
<dbReference type="GeneTree" id="ENSGT00940000165254"/>
<dbReference type="SFLD" id="SFLDG00002">
    <property type="entry name" value="C1.7:_P-type_atpase_like"/>
    <property type="match status" value="1"/>
</dbReference>
<dbReference type="Gene3D" id="2.70.150.10">
    <property type="entry name" value="Calcium-transporting ATPase, cytoplasmic transduction domain A"/>
    <property type="match status" value="1"/>
</dbReference>
<dbReference type="Pfam" id="PF13246">
    <property type="entry name" value="Cation_ATPase"/>
    <property type="match status" value="1"/>
</dbReference>
<evidence type="ECO:0000256" key="18">
    <source>
        <dbReference type="RuleBase" id="RU361146"/>
    </source>
</evidence>
<dbReference type="FunFam" id="1.20.1110.10:FF:000008">
    <property type="entry name" value="Calcium-transporting ATPase"/>
    <property type="match status" value="1"/>
</dbReference>
<dbReference type="Pfam" id="PF12424">
    <property type="entry name" value="ATP_Ca_trans_C"/>
    <property type="match status" value="1"/>
</dbReference>
<organism evidence="21 22">
    <name type="scientific">Astatotilapia calliptera</name>
    <name type="common">Eastern happy</name>
    <name type="synonym">Chromis callipterus</name>
    <dbReference type="NCBI Taxonomy" id="8154"/>
    <lineage>
        <taxon>Eukaryota</taxon>
        <taxon>Metazoa</taxon>
        <taxon>Chordata</taxon>
        <taxon>Craniata</taxon>
        <taxon>Vertebrata</taxon>
        <taxon>Euteleostomi</taxon>
        <taxon>Actinopterygii</taxon>
        <taxon>Neopterygii</taxon>
        <taxon>Teleostei</taxon>
        <taxon>Neoteleostei</taxon>
        <taxon>Acanthomorphata</taxon>
        <taxon>Ovalentaria</taxon>
        <taxon>Cichlomorphae</taxon>
        <taxon>Cichliformes</taxon>
        <taxon>Cichlidae</taxon>
        <taxon>African cichlids</taxon>
        <taxon>Pseudocrenilabrinae</taxon>
        <taxon>Haplochromini</taxon>
        <taxon>Astatotilapia</taxon>
    </lineage>
</organism>
<dbReference type="GO" id="GO:0005388">
    <property type="term" value="F:P-type calcium transporter activity"/>
    <property type="evidence" value="ECO:0007669"/>
    <property type="project" value="UniProtKB-EC"/>
</dbReference>
<dbReference type="InterPro" id="IPR006068">
    <property type="entry name" value="ATPase_P-typ_cation-transptr_C"/>
</dbReference>
<dbReference type="InterPro" id="IPR036412">
    <property type="entry name" value="HAD-like_sf"/>
</dbReference>
<dbReference type="Ensembl" id="ENSACLT00000060750.1">
    <property type="protein sequence ID" value="ENSACLP00000066314.1"/>
    <property type="gene ID" value="ENSACLG00000005716.2"/>
</dbReference>
<dbReference type="NCBIfam" id="TIGR01517">
    <property type="entry name" value="ATPase-IIB_Ca"/>
    <property type="match status" value="1"/>
</dbReference>
<keyword evidence="6 18" id="KW-0109">Calcium transport</keyword>
<dbReference type="PROSITE" id="PS00154">
    <property type="entry name" value="ATPASE_E1_E2"/>
    <property type="match status" value="1"/>
</dbReference>
<evidence type="ECO:0000313" key="21">
    <source>
        <dbReference type="Ensembl" id="ENSACLP00000066314.1"/>
    </source>
</evidence>
<evidence type="ECO:0000259" key="20">
    <source>
        <dbReference type="SMART" id="SM00831"/>
    </source>
</evidence>
<dbReference type="InterPro" id="IPR023298">
    <property type="entry name" value="ATPase_P-typ_TM_dom_sf"/>
</dbReference>
<feature type="domain" description="Cation-transporting P-type ATPase N-terminal" evidence="20">
    <location>
        <begin position="64"/>
        <end position="140"/>
    </location>
</feature>
<dbReference type="InterPro" id="IPR008250">
    <property type="entry name" value="ATPase_P-typ_transduc_dom_A_sf"/>
</dbReference>
<dbReference type="EC" id="7.2.2.10" evidence="18"/>
<comment type="catalytic activity">
    <reaction evidence="18">
        <text>Ca(2+)(in) + ATP + H2O = Ca(2+)(out) + ADP + phosphate + H(+)</text>
        <dbReference type="Rhea" id="RHEA:18105"/>
        <dbReference type="ChEBI" id="CHEBI:15377"/>
        <dbReference type="ChEBI" id="CHEBI:15378"/>
        <dbReference type="ChEBI" id="CHEBI:29108"/>
        <dbReference type="ChEBI" id="CHEBI:30616"/>
        <dbReference type="ChEBI" id="CHEBI:43474"/>
        <dbReference type="ChEBI" id="CHEBI:456216"/>
        <dbReference type="EC" id="7.2.2.10"/>
    </reaction>
</comment>
<dbReference type="InterPro" id="IPR001757">
    <property type="entry name" value="P_typ_ATPase"/>
</dbReference>
<keyword evidence="3 18" id="KW-0813">Transport</keyword>
<reference evidence="22" key="2">
    <citation type="submission" date="2023-03" db="EMBL/GenBank/DDBJ databases">
        <authorList>
            <consortium name="Wellcome Sanger Institute Data Sharing"/>
        </authorList>
    </citation>
    <scope>NUCLEOTIDE SEQUENCE [LARGE SCALE GENOMIC DNA]</scope>
</reference>
<keyword evidence="4" id="KW-1003">Cell membrane</keyword>
<dbReference type="InterPro" id="IPR044492">
    <property type="entry name" value="P_typ_ATPase_HD_dom"/>
</dbReference>
<dbReference type="GO" id="GO:0051480">
    <property type="term" value="P:regulation of cytosolic calcium ion concentration"/>
    <property type="evidence" value="ECO:0007669"/>
    <property type="project" value="TreeGrafter"/>
</dbReference>
<evidence type="ECO:0000256" key="11">
    <source>
        <dbReference type="ARBA" id="ARBA00022840"/>
    </source>
</evidence>
<evidence type="ECO:0000256" key="19">
    <source>
        <dbReference type="SAM" id="Coils"/>
    </source>
</evidence>
<dbReference type="FunFam" id="2.70.150.10:FF:000001">
    <property type="entry name" value="Calcium-transporting ATPase"/>
    <property type="match status" value="1"/>
</dbReference>
<dbReference type="FunFam" id="1.20.1110.10:FF:000002">
    <property type="entry name" value="Calcium-transporting ATPase"/>
    <property type="match status" value="1"/>
</dbReference>
<feature type="coiled-coil region" evidence="19">
    <location>
        <begin position="1087"/>
        <end position="1114"/>
    </location>
</feature>
<dbReference type="Pfam" id="PF00690">
    <property type="entry name" value="Cation_ATPase_N"/>
    <property type="match status" value="1"/>
</dbReference>
<evidence type="ECO:0000256" key="4">
    <source>
        <dbReference type="ARBA" id="ARBA00022475"/>
    </source>
</evidence>
<dbReference type="InterPro" id="IPR018303">
    <property type="entry name" value="ATPase_P-typ_P_site"/>
</dbReference>
<keyword evidence="17 18" id="KW-0472">Membrane</keyword>